<name>A0ABS8JH59_9GAMM</name>
<dbReference type="NCBIfam" id="TIGR01509">
    <property type="entry name" value="HAD-SF-IA-v3"/>
    <property type="match status" value="1"/>
</dbReference>
<evidence type="ECO:0000313" key="3">
    <source>
        <dbReference type="Proteomes" id="UP001165293"/>
    </source>
</evidence>
<dbReference type="Gene3D" id="1.20.120.1600">
    <property type="match status" value="1"/>
</dbReference>
<keyword evidence="1 2" id="KW-0378">Hydrolase</keyword>
<dbReference type="InterPro" id="IPR023214">
    <property type="entry name" value="HAD_sf"/>
</dbReference>
<evidence type="ECO:0000256" key="1">
    <source>
        <dbReference type="ARBA" id="ARBA00022801"/>
    </source>
</evidence>
<proteinExistence type="predicted"/>
<reference evidence="2" key="1">
    <citation type="submission" date="2021-10" db="EMBL/GenBank/DDBJ databases">
        <authorList>
            <person name="Lyu M."/>
            <person name="Wang X."/>
            <person name="Meng X."/>
            <person name="Xu K."/>
        </authorList>
    </citation>
    <scope>NUCLEOTIDE SEQUENCE</scope>
    <source>
        <strain evidence="2">A6</strain>
    </source>
</reference>
<dbReference type="InterPro" id="IPR006439">
    <property type="entry name" value="HAD-SF_hydro_IA"/>
</dbReference>
<dbReference type="Pfam" id="PF00702">
    <property type="entry name" value="Hydrolase"/>
    <property type="match status" value="1"/>
</dbReference>
<organism evidence="2 3">
    <name type="scientific">Noviluteimonas lactosilytica</name>
    <dbReference type="NCBI Taxonomy" id="2888523"/>
    <lineage>
        <taxon>Bacteria</taxon>
        <taxon>Pseudomonadati</taxon>
        <taxon>Pseudomonadota</taxon>
        <taxon>Gammaproteobacteria</taxon>
        <taxon>Lysobacterales</taxon>
        <taxon>Lysobacteraceae</taxon>
        <taxon>Noviluteimonas</taxon>
    </lineage>
</organism>
<dbReference type="Proteomes" id="UP001165293">
    <property type="component" value="Unassembled WGS sequence"/>
</dbReference>
<dbReference type="PRINTS" id="PR00413">
    <property type="entry name" value="HADHALOGNASE"/>
</dbReference>
<keyword evidence="3" id="KW-1185">Reference proteome</keyword>
<dbReference type="PANTHER" id="PTHR43316">
    <property type="entry name" value="HYDROLASE, HALOACID DELAHOGENASE-RELATED"/>
    <property type="match status" value="1"/>
</dbReference>
<dbReference type="GO" id="GO:0016787">
    <property type="term" value="F:hydrolase activity"/>
    <property type="evidence" value="ECO:0007669"/>
    <property type="project" value="UniProtKB-KW"/>
</dbReference>
<dbReference type="SUPFAM" id="SSF56784">
    <property type="entry name" value="HAD-like"/>
    <property type="match status" value="1"/>
</dbReference>
<accession>A0ABS8JH59</accession>
<dbReference type="NCBIfam" id="TIGR01549">
    <property type="entry name" value="HAD-SF-IA-v1"/>
    <property type="match status" value="1"/>
</dbReference>
<dbReference type="InterPro" id="IPR051540">
    <property type="entry name" value="S-2-haloacid_dehalogenase"/>
</dbReference>
<dbReference type="RefSeq" id="WP_230526426.1">
    <property type="nucleotide sequence ID" value="NZ_JAJGAK010000001.1"/>
</dbReference>
<gene>
    <name evidence="2" type="ORF">LK996_07140</name>
</gene>
<dbReference type="SFLD" id="SFLDS00003">
    <property type="entry name" value="Haloacid_Dehalogenase"/>
    <property type="match status" value="1"/>
</dbReference>
<dbReference type="Gene3D" id="3.40.50.1000">
    <property type="entry name" value="HAD superfamily/HAD-like"/>
    <property type="match status" value="1"/>
</dbReference>
<evidence type="ECO:0000313" key="2">
    <source>
        <dbReference type="EMBL" id="MCC8362850.1"/>
    </source>
</evidence>
<sequence length="244" mass="27388">MNLHIRAITLDLDDTLWPFAPIGARVEHVLHDWLLANCPRTAERFPVDEMRRLREVINAEHPHLAHDFSTLRKLTLARAMDLAGDDPMHVEPAFEAFYAERNRVECYPDAIEALQRIAARVPIAAVTNGNADLRRIGLHSHFAFQLGAAQHGSSKPDPGIFQAACERLGEAPQHVLHVGDDIDLDVVGAARAGLRTCWIHRDDLHPQPTWPYQHVRPDLAFHTLDALADWLDAHSQTHAQDNVA</sequence>
<protein>
    <submittedName>
        <fullName evidence="2">HAD family hydrolase</fullName>
    </submittedName>
</protein>
<dbReference type="InterPro" id="IPR036412">
    <property type="entry name" value="HAD-like_sf"/>
</dbReference>
<dbReference type="PANTHER" id="PTHR43316:SF3">
    <property type="entry name" value="HALOACID DEHALOGENASE, TYPE II (AFU_ORTHOLOGUE AFUA_2G07750)-RELATED"/>
    <property type="match status" value="1"/>
</dbReference>
<dbReference type="EMBL" id="JAJGAK010000001">
    <property type="protein sequence ID" value="MCC8362850.1"/>
    <property type="molecule type" value="Genomic_DNA"/>
</dbReference>
<dbReference type="SFLD" id="SFLDG01129">
    <property type="entry name" value="C1.5:_HAD__Beta-PGM__Phosphata"/>
    <property type="match status" value="1"/>
</dbReference>
<comment type="caution">
    <text evidence="2">The sequence shown here is derived from an EMBL/GenBank/DDBJ whole genome shotgun (WGS) entry which is preliminary data.</text>
</comment>